<feature type="compositionally biased region" description="Polar residues" evidence="2">
    <location>
        <begin position="117"/>
        <end position="148"/>
    </location>
</feature>
<organism evidence="3 4">
    <name type="scientific">Fusarium beomiforme</name>
    <dbReference type="NCBI Taxonomy" id="44412"/>
    <lineage>
        <taxon>Eukaryota</taxon>
        <taxon>Fungi</taxon>
        <taxon>Dikarya</taxon>
        <taxon>Ascomycota</taxon>
        <taxon>Pezizomycotina</taxon>
        <taxon>Sordariomycetes</taxon>
        <taxon>Hypocreomycetidae</taxon>
        <taxon>Hypocreales</taxon>
        <taxon>Nectriaceae</taxon>
        <taxon>Fusarium</taxon>
        <taxon>Fusarium burgessii species complex</taxon>
    </lineage>
</organism>
<protein>
    <submittedName>
        <fullName evidence="3">Uncharacterized protein</fullName>
    </submittedName>
</protein>
<comment type="caution">
    <text evidence="3">The sequence shown here is derived from an EMBL/GenBank/DDBJ whole genome shotgun (WGS) entry which is preliminary data.</text>
</comment>
<keyword evidence="1" id="KW-0175">Coiled coil</keyword>
<accession>A0A9P5APA0</accession>
<evidence type="ECO:0000313" key="3">
    <source>
        <dbReference type="EMBL" id="KAF4342264.1"/>
    </source>
</evidence>
<dbReference type="AlphaFoldDB" id="A0A9P5APA0"/>
<dbReference type="Proteomes" id="UP000730481">
    <property type="component" value="Unassembled WGS sequence"/>
</dbReference>
<feature type="compositionally biased region" description="Basic and acidic residues" evidence="2">
    <location>
        <begin position="149"/>
        <end position="159"/>
    </location>
</feature>
<feature type="coiled-coil region" evidence="1">
    <location>
        <begin position="31"/>
        <end position="89"/>
    </location>
</feature>
<dbReference type="EMBL" id="PVQB02000150">
    <property type="protein sequence ID" value="KAF4342264.1"/>
    <property type="molecule type" value="Genomic_DNA"/>
</dbReference>
<sequence>MEGIVAQSAERQVALVKFINELPSILPLEPLKKGRDEVAEAEIALDDATQKWENSKPQGKEAGRMLQCINRLEFVKKEHEKQCQEWESLFFGKLVEVFGEEAFWYFYEKWLESKNDQVTQRATNSSRSPTPPGTNSRSEPNILAQSLENESKTSQNKDK</sequence>
<keyword evidence="4" id="KW-1185">Reference proteome</keyword>
<feature type="region of interest" description="Disordered" evidence="2">
    <location>
        <begin position="117"/>
        <end position="159"/>
    </location>
</feature>
<gene>
    <name evidence="3" type="ORF">FBEOM_3801</name>
</gene>
<evidence type="ECO:0000256" key="2">
    <source>
        <dbReference type="SAM" id="MobiDB-lite"/>
    </source>
</evidence>
<evidence type="ECO:0000256" key="1">
    <source>
        <dbReference type="SAM" id="Coils"/>
    </source>
</evidence>
<name>A0A9P5APA0_9HYPO</name>
<reference evidence="3" key="2">
    <citation type="submission" date="2020-02" db="EMBL/GenBank/DDBJ databases">
        <title>Identification and distribution of gene clusters putatively required for synthesis of sphingolipid metabolism inhibitors in phylogenetically diverse species of the filamentous fungus Fusarium.</title>
        <authorList>
            <person name="Kim H.-S."/>
            <person name="Busman M."/>
            <person name="Brown D.W."/>
            <person name="Divon H."/>
            <person name="Uhlig S."/>
            <person name="Proctor R.H."/>
        </authorList>
    </citation>
    <scope>NUCLEOTIDE SEQUENCE</scope>
    <source>
        <strain evidence="3">NRRL 25174</strain>
    </source>
</reference>
<evidence type="ECO:0000313" key="4">
    <source>
        <dbReference type="Proteomes" id="UP000730481"/>
    </source>
</evidence>
<reference evidence="3" key="1">
    <citation type="journal article" date="2017" name="Mycologia">
        <title>Fusarium algeriense, sp. nov., a novel toxigenic crown rot pathogen of durum wheat from Algeria is nested in the Fusarium burgessii species complex.</title>
        <authorList>
            <person name="Laraba I."/>
            <person name="Keddad A."/>
            <person name="Boureghda H."/>
            <person name="Abdallah N."/>
            <person name="Vaughan M.M."/>
            <person name="Proctor R.H."/>
            <person name="Busman M."/>
            <person name="O'Donnell K."/>
        </authorList>
    </citation>
    <scope>NUCLEOTIDE SEQUENCE</scope>
    <source>
        <strain evidence="3">NRRL 25174</strain>
    </source>
</reference>
<proteinExistence type="predicted"/>